<dbReference type="InterPro" id="IPR023717">
    <property type="entry name" value="Pro-tRNA-Synthase_IIa_type1"/>
</dbReference>
<evidence type="ECO:0000256" key="8">
    <source>
        <dbReference type="ARBA" id="ARBA00023146"/>
    </source>
</evidence>
<dbReference type="SUPFAM" id="SSF52954">
    <property type="entry name" value="Class II aaRS ABD-related"/>
    <property type="match status" value="1"/>
</dbReference>
<accession>A0A0W1ALT0</accession>
<dbReference type="Proteomes" id="UP000054662">
    <property type="component" value="Unassembled WGS sequence"/>
</dbReference>
<dbReference type="OrthoDB" id="9809052at2"/>
<evidence type="ECO:0000256" key="4">
    <source>
        <dbReference type="ARBA" id="ARBA00022598"/>
    </source>
</evidence>
<dbReference type="SUPFAM" id="SSF55826">
    <property type="entry name" value="YbaK/ProRS associated domain"/>
    <property type="match status" value="1"/>
</dbReference>
<comment type="subunit">
    <text evidence="2 10">Homodimer.</text>
</comment>
<dbReference type="PIRSF" id="PIRSF001535">
    <property type="entry name" value="ProRS_1"/>
    <property type="match status" value="1"/>
</dbReference>
<dbReference type="GO" id="GO:0002161">
    <property type="term" value="F:aminoacyl-tRNA deacylase activity"/>
    <property type="evidence" value="ECO:0007669"/>
    <property type="project" value="InterPro"/>
</dbReference>
<dbReference type="InterPro" id="IPR004500">
    <property type="entry name" value="Pro-tRNA-synth_IIa_bac-type"/>
</dbReference>
<evidence type="ECO:0000256" key="1">
    <source>
        <dbReference type="ARBA" id="ARBA00004496"/>
    </source>
</evidence>
<dbReference type="InterPro" id="IPR036754">
    <property type="entry name" value="YbaK/aa-tRNA-synt-asso_dom_sf"/>
</dbReference>
<dbReference type="InterPro" id="IPR033730">
    <property type="entry name" value="ProRS_core_prok"/>
</dbReference>
<dbReference type="InterPro" id="IPR050062">
    <property type="entry name" value="Pro-tRNA_synthetase"/>
</dbReference>
<evidence type="ECO:0000256" key="6">
    <source>
        <dbReference type="ARBA" id="ARBA00022840"/>
    </source>
</evidence>
<proteinExistence type="inferred from homology"/>
<dbReference type="PROSITE" id="PS50862">
    <property type="entry name" value="AA_TRNA_LIGASE_II"/>
    <property type="match status" value="1"/>
</dbReference>
<dbReference type="PANTHER" id="PTHR42753:SF2">
    <property type="entry name" value="PROLINE--TRNA LIGASE"/>
    <property type="match status" value="1"/>
</dbReference>
<dbReference type="Gene3D" id="3.40.50.800">
    <property type="entry name" value="Anticodon-binding domain"/>
    <property type="match status" value="1"/>
</dbReference>
<keyword evidence="3 10" id="KW-0963">Cytoplasm</keyword>
<dbReference type="InterPro" id="IPR002316">
    <property type="entry name" value="Pro-tRNA-ligase_IIa"/>
</dbReference>
<dbReference type="FunFam" id="3.30.930.10:FF:000043">
    <property type="entry name" value="Proline--tRNA ligase"/>
    <property type="match status" value="1"/>
</dbReference>
<dbReference type="Gene3D" id="3.30.930.10">
    <property type="entry name" value="Bira Bifunctional Protein, Domain 2"/>
    <property type="match status" value="2"/>
</dbReference>
<dbReference type="GO" id="GO:0005524">
    <property type="term" value="F:ATP binding"/>
    <property type="evidence" value="ECO:0007669"/>
    <property type="project" value="UniProtKB-UniRule"/>
</dbReference>
<evidence type="ECO:0000259" key="11">
    <source>
        <dbReference type="PROSITE" id="PS50862"/>
    </source>
</evidence>
<evidence type="ECO:0000256" key="7">
    <source>
        <dbReference type="ARBA" id="ARBA00022917"/>
    </source>
</evidence>
<comment type="catalytic activity">
    <reaction evidence="9 10">
        <text>tRNA(Pro) + L-proline + ATP = L-prolyl-tRNA(Pro) + AMP + diphosphate</text>
        <dbReference type="Rhea" id="RHEA:14305"/>
        <dbReference type="Rhea" id="RHEA-COMP:9700"/>
        <dbReference type="Rhea" id="RHEA-COMP:9702"/>
        <dbReference type="ChEBI" id="CHEBI:30616"/>
        <dbReference type="ChEBI" id="CHEBI:33019"/>
        <dbReference type="ChEBI" id="CHEBI:60039"/>
        <dbReference type="ChEBI" id="CHEBI:78442"/>
        <dbReference type="ChEBI" id="CHEBI:78532"/>
        <dbReference type="ChEBI" id="CHEBI:456215"/>
        <dbReference type="EC" id="6.1.1.15"/>
    </reaction>
</comment>
<dbReference type="InterPro" id="IPR007214">
    <property type="entry name" value="YbaK/aa-tRNA-synth-assoc-dom"/>
</dbReference>
<dbReference type="Pfam" id="PF03129">
    <property type="entry name" value="HGTP_anticodon"/>
    <property type="match status" value="1"/>
</dbReference>
<dbReference type="AlphaFoldDB" id="A0A0W1ALT0"/>
<dbReference type="InterPro" id="IPR004154">
    <property type="entry name" value="Anticodon-bd"/>
</dbReference>
<keyword evidence="13" id="KW-1185">Reference proteome</keyword>
<gene>
    <name evidence="10" type="primary">proS</name>
    <name evidence="12" type="ORF">Lwor_0035</name>
</gene>
<dbReference type="CDD" id="cd00861">
    <property type="entry name" value="ProRS_anticodon_short"/>
    <property type="match status" value="1"/>
</dbReference>
<dbReference type="NCBIfam" id="NF006625">
    <property type="entry name" value="PRK09194.1"/>
    <property type="match status" value="1"/>
</dbReference>
<dbReference type="PRINTS" id="PR01046">
    <property type="entry name" value="TRNASYNTHPRO"/>
</dbReference>
<dbReference type="GO" id="GO:0004827">
    <property type="term" value="F:proline-tRNA ligase activity"/>
    <property type="evidence" value="ECO:0007669"/>
    <property type="project" value="UniProtKB-UniRule"/>
</dbReference>
<evidence type="ECO:0000256" key="3">
    <source>
        <dbReference type="ARBA" id="ARBA00022490"/>
    </source>
</evidence>
<keyword evidence="7 10" id="KW-0648">Protein biosynthesis</keyword>
<name>A0A0W1ALT0_9GAMM</name>
<dbReference type="HAMAP" id="MF_01569">
    <property type="entry name" value="Pro_tRNA_synth_type1"/>
    <property type="match status" value="1"/>
</dbReference>
<dbReference type="STRING" id="45076.Lwor_0035"/>
<dbReference type="CDD" id="cd04334">
    <property type="entry name" value="ProRS-INS"/>
    <property type="match status" value="1"/>
</dbReference>
<dbReference type="InterPro" id="IPR006195">
    <property type="entry name" value="aa-tRNA-synth_II"/>
</dbReference>
<evidence type="ECO:0000256" key="2">
    <source>
        <dbReference type="ARBA" id="ARBA00011738"/>
    </source>
</evidence>
<dbReference type="GO" id="GO:0006433">
    <property type="term" value="P:prolyl-tRNA aminoacylation"/>
    <property type="evidence" value="ECO:0007669"/>
    <property type="project" value="UniProtKB-UniRule"/>
</dbReference>
<protein>
    <recommendedName>
        <fullName evidence="10">Proline--tRNA ligase</fullName>
        <ecNumber evidence="10">6.1.1.15</ecNumber>
    </recommendedName>
    <alternativeName>
        <fullName evidence="10">Prolyl-tRNA synthetase</fullName>
        <shortName evidence="10">ProRS</shortName>
    </alternativeName>
</protein>
<comment type="subcellular location">
    <subcellularLocation>
        <location evidence="1 10">Cytoplasm</location>
    </subcellularLocation>
</comment>
<sequence length="568" mass="64107">MRASQWFLATQKETPSDAEITSHRLMLRAGMIRKLGSGLYTWMPLGLKVLRKIEQIVREEMNNTHAMEVLMPAVQPAELWQETGRWETFGGQLLTMRDSNQREYCFGPTHEEVITDIMRTELRSYKQLPANFYQIQTKFRDEIRPRFGVMRAREFIMKDAYSFHLTIESLQATYEQMYQAYCRIFNRMGLKFRAVEADTGAIGGSASHEFQVLADSGEDLIFYSDTSDYAANIEQATSLRPTPSNEITNKPMELVDTPNKKTITEVAEFLQVGSKETIKTLIVQGKEHPMVALILRGDDELNEIKATKHPLVHSPLVFIDEETILKTLKAPVGSLGPVNMTIPIIVDHHALAMPSFVCGANQADKHYLNAAWGRDAHYSDAFDLRNVKEGDISPDGKGTLRSCRGIEVGHVFQLGDKYAKAMNAAVLNEQGQLQTMLMGCYGLGISRVVAAAIEQHHDEQGIIWPQAIAPFQLVIIPINGQRSQQVSEYAEYLYQHCCQHGLDVLLDDRNERPGVLFADNDLIGIPHRLVVSERNLEQGCVEYKPRCASESQQVAKEQILDFILSLFA</sequence>
<evidence type="ECO:0000256" key="9">
    <source>
        <dbReference type="ARBA" id="ARBA00047671"/>
    </source>
</evidence>
<dbReference type="Gene3D" id="3.90.960.10">
    <property type="entry name" value="YbaK/aminoacyl-tRNA synthetase-associated domain"/>
    <property type="match status" value="1"/>
</dbReference>
<dbReference type="RefSeq" id="WP_058491615.1">
    <property type="nucleotide sequence ID" value="NZ_CBCRUR010000013.1"/>
</dbReference>
<feature type="domain" description="Aminoacyl-transfer RNA synthetases class-II family profile" evidence="11">
    <location>
        <begin position="33"/>
        <end position="465"/>
    </location>
</feature>
<keyword evidence="5 10" id="KW-0547">Nucleotide-binding</keyword>
<organism evidence="12 13">
    <name type="scientific">Legionella worsleiensis</name>
    <dbReference type="NCBI Taxonomy" id="45076"/>
    <lineage>
        <taxon>Bacteria</taxon>
        <taxon>Pseudomonadati</taxon>
        <taxon>Pseudomonadota</taxon>
        <taxon>Gammaproteobacteria</taxon>
        <taxon>Legionellales</taxon>
        <taxon>Legionellaceae</taxon>
        <taxon>Legionella</taxon>
    </lineage>
</organism>
<evidence type="ECO:0000256" key="5">
    <source>
        <dbReference type="ARBA" id="ARBA00022741"/>
    </source>
</evidence>
<dbReference type="EC" id="6.1.1.15" evidence="10"/>
<evidence type="ECO:0000256" key="10">
    <source>
        <dbReference type="HAMAP-Rule" id="MF_01569"/>
    </source>
</evidence>
<dbReference type="CDD" id="cd00779">
    <property type="entry name" value="ProRS_core_prok"/>
    <property type="match status" value="1"/>
</dbReference>
<dbReference type="InterPro" id="IPR044140">
    <property type="entry name" value="ProRS_anticodon_short"/>
</dbReference>
<dbReference type="GO" id="GO:0005829">
    <property type="term" value="C:cytosol"/>
    <property type="evidence" value="ECO:0007669"/>
    <property type="project" value="TreeGrafter"/>
</dbReference>
<comment type="caution">
    <text evidence="12">The sequence shown here is derived from an EMBL/GenBank/DDBJ whole genome shotgun (WGS) entry which is preliminary data.</text>
</comment>
<comment type="function">
    <text evidence="10">Catalyzes the attachment of proline to tRNA(Pro) in a two-step reaction: proline is first activated by ATP to form Pro-AMP and then transferred to the acceptor end of tRNA(Pro). As ProRS can inadvertently accommodate and process non-cognate amino acids such as alanine and cysteine, to avoid such errors it has two additional distinct editing activities against alanine. One activity is designated as 'pretransfer' editing and involves the tRNA(Pro)-independent hydrolysis of activated Ala-AMP. The other activity is designated 'posttransfer' editing and involves deacylation of mischarged Ala-tRNA(Pro). The misacylated Cys-tRNA(Pro) is not edited by ProRS.</text>
</comment>
<dbReference type="Pfam" id="PF00587">
    <property type="entry name" value="tRNA-synt_2b"/>
    <property type="match status" value="1"/>
</dbReference>
<evidence type="ECO:0000313" key="12">
    <source>
        <dbReference type="EMBL" id="KTD82115.1"/>
    </source>
</evidence>
<dbReference type="InterPro" id="IPR036621">
    <property type="entry name" value="Anticodon-bd_dom_sf"/>
</dbReference>
<dbReference type="NCBIfam" id="TIGR00409">
    <property type="entry name" value="proS_fam_II"/>
    <property type="match status" value="1"/>
</dbReference>
<dbReference type="Pfam" id="PF04073">
    <property type="entry name" value="tRNA_edit"/>
    <property type="match status" value="1"/>
</dbReference>
<dbReference type="PANTHER" id="PTHR42753">
    <property type="entry name" value="MITOCHONDRIAL RIBOSOME PROTEIN L39/PROLYL-TRNA LIGASE FAMILY MEMBER"/>
    <property type="match status" value="1"/>
</dbReference>
<comment type="domain">
    <text evidence="10">Consists of three domains: the N-terminal catalytic domain, the editing domain and the C-terminal anticodon-binding domain.</text>
</comment>
<dbReference type="EMBL" id="LNZC01000001">
    <property type="protein sequence ID" value="KTD82115.1"/>
    <property type="molecule type" value="Genomic_DNA"/>
</dbReference>
<reference evidence="12 13" key="1">
    <citation type="submission" date="2015-11" db="EMBL/GenBank/DDBJ databases">
        <title>Genomic analysis of 38 Legionella species identifies large and diverse effector repertoires.</title>
        <authorList>
            <person name="Burstein D."/>
            <person name="Amaro F."/>
            <person name="Zusman T."/>
            <person name="Lifshitz Z."/>
            <person name="Cohen O."/>
            <person name="Gilbert J.A."/>
            <person name="Pupko T."/>
            <person name="Shuman H.A."/>
            <person name="Segal G."/>
        </authorList>
    </citation>
    <scope>NUCLEOTIDE SEQUENCE [LARGE SCALE GENOMIC DNA]</scope>
    <source>
        <strain evidence="12 13">ATCC 49508</strain>
    </source>
</reference>
<dbReference type="PATRIC" id="fig|45076.6.peg.37"/>
<keyword evidence="8 10" id="KW-0030">Aminoacyl-tRNA synthetase</keyword>
<dbReference type="InterPro" id="IPR002314">
    <property type="entry name" value="aa-tRNA-synt_IIb"/>
</dbReference>
<keyword evidence="6 10" id="KW-0067">ATP-binding</keyword>
<comment type="similarity">
    <text evidence="10">Belongs to the class-II aminoacyl-tRNA synthetase family. ProS type 1 subfamily.</text>
</comment>
<evidence type="ECO:0000313" key="13">
    <source>
        <dbReference type="Proteomes" id="UP000054662"/>
    </source>
</evidence>
<dbReference type="InterPro" id="IPR045864">
    <property type="entry name" value="aa-tRNA-synth_II/BPL/LPL"/>
</dbReference>
<keyword evidence="4 10" id="KW-0436">Ligase</keyword>
<dbReference type="SUPFAM" id="SSF55681">
    <property type="entry name" value="Class II aaRS and biotin synthetases"/>
    <property type="match status" value="1"/>
</dbReference>